<keyword evidence="11" id="KW-1133">Transmembrane helix</keyword>
<dbReference type="GO" id="GO:0030295">
    <property type="term" value="F:protein kinase activator activity"/>
    <property type="evidence" value="ECO:0007669"/>
    <property type="project" value="TreeGrafter"/>
</dbReference>
<evidence type="ECO:0000256" key="3">
    <source>
        <dbReference type="ARBA" id="ARBA00012438"/>
    </source>
</evidence>
<dbReference type="Pfam" id="PF02518">
    <property type="entry name" value="HATPase_c"/>
    <property type="match status" value="1"/>
</dbReference>
<dbReference type="InterPro" id="IPR036890">
    <property type="entry name" value="HATPase_C_sf"/>
</dbReference>
<feature type="transmembrane region" description="Helical" evidence="11">
    <location>
        <begin position="214"/>
        <end position="233"/>
    </location>
</feature>
<feature type="transmembrane region" description="Helical" evidence="11">
    <location>
        <begin position="245"/>
        <end position="264"/>
    </location>
</feature>
<dbReference type="AlphaFoldDB" id="A0A4R6QN01"/>
<feature type="region of interest" description="Disordered" evidence="10">
    <location>
        <begin position="1"/>
        <end position="54"/>
    </location>
</feature>
<evidence type="ECO:0000259" key="12">
    <source>
        <dbReference type="PROSITE" id="PS50109"/>
    </source>
</evidence>
<feature type="compositionally biased region" description="Acidic residues" evidence="10">
    <location>
        <begin position="1"/>
        <end position="10"/>
    </location>
</feature>
<dbReference type="GO" id="GO:0000155">
    <property type="term" value="F:phosphorelay sensor kinase activity"/>
    <property type="evidence" value="ECO:0007669"/>
    <property type="project" value="InterPro"/>
</dbReference>
<feature type="transmembrane region" description="Helical" evidence="11">
    <location>
        <begin position="129"/>
        <end position="148"/>
    </location>
</feature>
<dbReference type="GO" id="GO:0007234">
    <property type="term" value="P:osmosensory signaling via phosphorelay pathway"/>
    <property type="evidence" value="ECO:0007669"/>
    <property type="project" value="TreeGrafter"/>
</dbReference>
<proteinExistence type="predicted"/>
<evidence type="ECO:0000256" key="4">
    <source>
        <dbReference type="ARBA" id="ARBA00022553"/>
    </source>
</evidence>
<evidence type="ECO:0000256" key="8">
    <source>
        <dbReference type="ARBA" id="ARBA00022840"/>
    </source>
</evidence>
<dbReference type="OrthoDB" id="9815750at2"/>
<keyword evidence="7 13" id="KW-0418">Kinase</keyword>
<feature type="transmembrane region" description="Helical" evidence="11">
    <location>
        <begin position="103"/>
        <end position="123"/>
    </location>
</feature>
<dbReference type="PRINTS" id="PR00344">
    <property type="entry name" value="BCTRLSENSOR"/>
</dbReference>
<dbReference type="GO" id="GO:0005524">
    <property type="term" value="F:ATP binding"/>
    <property type="evidence" value="ECO:0007669"/>
    <property type="project" value="UniProtKB-KW"/>
</dbReference>
<dbReference type="InterPro" id="IPR004358">
    <property type="entry name" value="Sig_transdc_His_kin-like_C"/>
</dbReference>
<dbReference type="Gene3D" id="3.30.450.20">
    <property type="entry name" value="PAS domain"/>
    <property type="match status" value="1"/>
</dbReference>
<dbReference type="CDD" id="cd00082">
    <property type="entry name" value="HisKA"/>
    <property type="match status" value="1"/>
</dbReference>
<evidence type="ECO:0000313" key="14">
    <source>
        <dbReference type="Proteomes" id="UP000295361"/>
    </source>
</evidence>
<evidence type="ECO:0000256" key="2">
    <source>
        <dbReference type="ARBA" id="ARBA00004370"/>
    </source>
</evidence>
<feature type="domain" description="Histidine kinase" evidence="12">
    <location>
        <begin position="419"/>
        <end position="636"/>
    </location>
</feature>
<dbReference type="GO" id="GO:0016020">
    <property type="term" value="C:membrane"/>
    <property type="evidence" value="ECO:0007669"/>
    <property type="project" value="UniProtKB-SubCell"/>
</dbReference>
<dbReference type="RefSeq" id="WP_133701058.1">
    <property type="nucleotide sequence ID" value="NZ_SNXS01000003.1"/>
</dbReference>
<keyword evidence="6" id="KW-0547">Nucleotide-binding</keyword>
<dbReference type="GO" id="GO:0000156">
    <property type="term" value="F:phosphorelay response regulator activity"/>
    <property type="evidence" value="ECO:0007669"/>
    <property type="project" value="TreeGrafter"/>
</dbReference>
<keyword evidence="11" id="KW-0472">Membrane</keyword>
<dbReference type="Gene3D" id="1.10.287.130">
    <property type="match status" value="1"/>
</dbReference>
<dbReference type="InterPro" id="IPR003594">
    <property type="entry name" value="HATPase_dom"/>
</dbReference>
<dbReference type="EMBL" id="SNXS01000003">
    <property type="protein sequence ID" value="TDP71272.1"/>
    <property type="molecule type" value="Genomic_DNA"/>
</dbReference>
<dbReference type="SUPFAM" id="SSF47384">
    <property type="entry name" value="Homodimeric domain of signal transducing histidine kinase"/>
    <property type="match status" value="1"/>
</dbReference>
<comment type="caution">
    <text evidence="13">The sequence shown here is derived from an EMBL/GenBank/DDBJ whole genome shotgun (WGS) entry which is preliminary data.</text>
</comment>
<evidence type="ECO:0000313" key="13">
    <source>
        <dbReference type="EMBL" id="TDP71272.1"/>
    </source>
</evidence>
<dbReference type="InterPro" id="IPR050351">
    <property type="entry name" value="BphY/WalK/GraS-like"/>
</dbReference>
<name>A0A4R6QN01_9BURK</name>
<dbReference type="Pfam" id="PF00512">
    <property type="entry name" value="HisKA"/>
    <property type="match status" value="1"/>
</dbReference>
<feature type="compositionally biased region" description="Basic and acidic residues" evidence="10">
    <location>
        <begin position="19"/>
        <end position="43"/>
    </location>
</feature>
<dbReference type="Proteomes" id="UP000295361">
    <property type="component" value="Unassembled WGS sequence"/>
</dbReference>
<keyword evidence="8" id="KW-0067">ATP-binding</keyword>
<dbReference type="SMART" id="SM00388">
    <property type="entry name" value="HisKA"/>
    <property type="match status" value="1"/>
</dbReference>
<dbReference type="InterPro" id="IPR036097">
    <property type="entry name" value="HisK_dim/P_sf"/>
</dbReference>
<evidence type="ECO:0000256" key="11">
    <source>
        <dbReference type="SAM" id="Phobius"/>
    </source>
</evidence>
<dbReference type="InterPro" id="IPR003661">
    <property type="entry name" value="HisK_dim/P_dom"/>
</dbReference>
<keyword evidence="11" id="KW-0812">Transmembrane</keyword>
<accession>A0A4R6QN01</accession>
<gene>
    <name evidence="13" type="ORF">DES47_103253</name>
</gene>
<keyword evidence="9" id="KW-0902">Two-component regulatory system</keyword>
<keyword evidence="5" id="KW-0808">Transferase</keyword>
<feature type="transmembrane region" description="Helical" evidence="11">
    <location>
        <begin position="168"/>
        <end position="185"/>
    </location>
</feature>
<keyword evidence="14" id="KW-1185">Reference proteome</keyword>
<dbReference type="InterPro" id="IPR000014">
    <property type="entry name" value="PAS"/>
</dbReference>
<evidence type="ECO:0000256" key="5">
    <source>
        <dbReference type="ARBA" id="ARBA00022679"/>
    </source>
</evidence>
<dbReference type="SUPFAM" id="SSF55874">
    <property type="entry name" value="ATPase domain of HSP90 chaperone/DNA topoisomerase II/histidine kinase"/>
    <property type="match status" value="1"/>
</dbReference>
<dbReference type="PANTHER" id="PTHR42878">
    <property type="entry name" value="TWO-COMPONENT HISTIDINE KINASE"/>
    <property type="match status" value="1"/>
</dbReference>
<evidence type="ECO:0000256" key="7">
    <source>
        <dbReference type="ARBA" id="ARBA00022777"/>
    </source>
</evidence>
<keyword evidence="4" id="KW-0597">Phosphoprotein</keyword>
<comment type="catalytic activity">
    <reaction evidence="1">
        <text>ATP + protein L-histidine = ADP + protein N-phospho-L-histidine.</text>
        <dbReference type="EC" id="2.7.13.3"/>
    </reaction>
</comment>
<dbReference type="PROSITE" id="PS50109">
    <property type="entry name" value="HIS_KIN"/>
    <property type="match status" value="1"/>
</dbReference>
<organism evidence="13 14">
    <name type="scientific">Roseateles toxinivorans</name>
    <dbReference type="NCBI Taxonomy" id="270368"/>
    <lineage>
        <taxon>Bacteria</taxon>
        <taxon>Pseudomonadati</taxon>
        <taxon>Pseudomonadota</taxon>
        <taxon>Betaproteobacteria</taxon>
        <taxon>Burkholderiales</taxon>
        <taxon>Sphaerotilaceae</taxon>
        <taxon>Roseateles</taxon>
    </lineage>
</organism>
<comment type="subcellular location">
    <subcellularLocation>
        <location evidence="2">Membrane</location>
    </subcellularLocation>
</comment>
<evidence type="ECO:0000256" key="10">
    <source>
        <dbReference type="SAM" id="MobiDB-lite"/>
    </source>
</evidence>
<dbReference type="InParanoid" id="A0A4R6QN01"/>
<reference evidence="13 14" key="1">
    <citation type="submission" date="2019-03" db="EMBL/GenBank/DDBJ databases">
        <title>Genomic Encyclopedia of Type Strains, Phase IV (KMG-IV): sequencing the most valuable type-strain genomes for metagenomic binning, comparative biology and taxonomic classification.</title>
        <authorList>
            <person name="Goeker M."/>
        </authorList>
    </citation>
    <scope>NUCLEOTIDE SEQUENCE [LARGE SCALE GENOMIC DNA]</scope>
    <source>
        <strain evidence="13 14">DSM 16998</strain>
    </source>
</reference>
<dbReference type="Pfam" id="PF13188">
    <property type="entry name" value="PAS_8"/>
    <property type="match status" value="1"/>
</dbReference>
<sequence>MRLSDLEADTEPASNGNRRASDRRQGDRRRVDRRGPAARDEAQHSWFGPAPADEGHAELDLEAEARLAHELEADAGETDQPASGLRAGTQGGSSFQRIYRVFLAARAALGLALLATQISLALLGSKPDVWVMVLCGGYAVQTLVLWLLPRFQQPTSPKALARLASPQWLGSIGVDLLVFSMLHALDSSSSLNFVALLVLPVLMSGLLTPRLMALATAAGVTLMLLGTAWLSVLRGLDPALRMTQSGLAGSGLFIVTLLAAELASRLAREERSARGSLELARQQAQLNRLVIDEMQEGVLVVDRRGRVRAANPAARSLLSAHGMVRAAPFQLRGMPVWAPLVAGVESAFALGEWPEEGADLSLQFEPGNSRSLRVRVRFTRRQASRASEELCVLFLEDLRTVQARSRQEKLAAMGRVSAGIAHEIRNPLAAIDQANALLSEDCLEPTQQHLTAIVASNALRLKRIVDDVMALAPGVASDASEASIIDAQALLLEICQEWARTNEVTLGDDGLLQLHLPPHALMIAFEPDHLRRVVVNLLDNAYRHAPKRTGALLVSLGLRSDRLAELGVFSEGDLISPEVERHLFEPFFSTRSRGTGLGLYICRELCERYGGNIEYISRRQSQVQGNQFVVTLRRQAPLVGAAANTPSTAAPS</sequence>
<evidence type="ECO:0000256" key="6">
    <source>
        <dbReference type="ARBA" id="ARBA00022741"/>
    </source>
</evidence>
<protein>
    <recommendedName>
        <fullName evidence="3">histidine kinase</fullName>
        <ecNumber evidence="3">2.7.13.3</ecNumber>
    </recommendedName>
</protein>
<dbReference type="InterPro" id="IPR005467">
    <property type="entry name" value="His_kinase_dom"/>
</dbReference>
<dbReference type="EC" id="2.7.13.3" evidence="3"/>
<dbReference type="Pfam" id="PF25323">
    <property type="entry name" value="6TM_PilS"/>
    <property type="match status" value="1"/>
</dbReference>
<dbReference type="SMART" id="SM00387">
    <property type="entry name" value="HATPase_c"/>
    <property type="match status" value="1"/>
</dbReference>
<evidence type="ECO:0000256" key="1">
    <source>
        <dbReference type="ARBA" id="ARBA00000085"/>
    </source>
</evidence>
<evidence type="ECO:0000256" key="9">
    <source>
        <dbReference type="ARBA" id="ARBA00023012"/>
    </source>
</evidence>
<dbReference type="PANTHER" id="PTHR42878:SF7">
    <property type="entry name" value="SENSOR HISTIDINE KINASE GLRK"/>
    <property type="match status" value="1"/>
</dbReference>
<dbReference type="Gene3D" id="3.30.565.10">
    <property type="entry name" value="Histidine kinase-like ATPase, C-terminal domain"/>
    <property type="match status" value="1"/>
</dbReference>
<dbReference type="CDD" id="cd00130">
    <property type="entry name" value="PAS"/>
    <property type="match status" value="1"/>
</dbReference>